<reference evidence="1 2" key="1">
    <citation type="submission" date="2020-08" db="EMBL/GenBank/DDBJ databases">
        <authorList>
            <person name="Koutsovoulos G."/>
            <person name="Danchin GJ E."/>
        </authorList>
    </citation>
    <scope>NUCLEOTIDE SEQUENCE [LARGE SCALE GENOMIC DNA]</scope>
</reference>
<organism evidence="1 2">
    <name type="scientific">Meloidogyne enterolobii</name>
    <name type="common">Root-knot nematode worm</name>
    <name type="synonym">Meloidogyne mayaguensis</name>
    <dbReference type="NCBI Taxonomy" id="390850"/>
    <lineage>
        <taxon>Eukaryota</taxon>
        <taxon>Metazoa</taxon>
        <taxon>Ecdysozoa</taxon>
        <taxon>Nematoda</taxon>
        <taxon>Chromadorea</taxon>
        <taxon>Rhabditida</taxon>
        <taxon>Tylenchina</taxon>
        <taxon>Tylenchomorpha</taxon>
        <taxon>Tylenchoidea</taxon>
        <taxon>Meloidogynidae</taxon>
        <taxon>Meloidogyninae</taxon>
        <taxon>Meloidogyne</taxon>
    </lineage>
</organism>
<dbReference type="EMBL" id="CAJEWN010002367">
    <property type="protein sequence ID" value="CAD2203325.1"/>
    <property type="molecule type" value="Genomic_DNA"/>
</dbReference>
<accession>A0A6V7XVK0</accession>
<evidence type="ECO:0000313" key="2">
    <source>
        <dbReference type="Proteomes" id="UP000580250"/>
    </source>
</evidence>
<protein>
    <submittedName>
        <fullName evidence="1">Uncharacterized protein</fullName>
    </submittedName>
</protein>
<gene>
    <name evidence="1" type="ORF">MENT_LOCUS57008</name>
</gene>
<evidence type="ECO:0000313" key="1">
    <source>
        <dbReference type="EMBL" id="CAD2203325.1"/>
    </source>
</evidence>
<sequence length="58" mass="6450">MISIIHPPTEIPEFVSVNGRRNFRLSAISNTVTIGNNGVTTAKNNLKNKYSKTFKTTK</sequence>
<proteinExistence type="predicted"/>
<dbReference type="Proteomes" id="UP000580250">
    <property type="component" value="Unassembled WGS sequence"/>
</dbReference>
<dbReference type="AlphaFoldDB" id="A0A6V7XVK0"/>
<name>A0A6V7XVK0_MELEN</name>
<comment type="caution">
    <text evidence="1">The sequence shown here is derived from an EMBL/GenBank/DDBJ whole genome shotgun (WGS) entry which is preliminary data.</text>
</comment>